<dbReference type="Gene3D" id="1.20.1280.50">
    <property type="match status" value="1"/>
</dbReference>
<dbReference type="SMART" id="SM00256">
    <property type="entry name" value="FBOX"/>
    <property type="match status" value="1"/>
</dbReference>
<dbReference type="PROSITE" id="PS50181">
    <property type="entry name" value="FBOX"/>
    <property type="match status" value="1"/>
</dbReference>
<proteinExistence type="predicted"/>
<evidence type="ECO:0000313" key="2">
    <source>
        <dbReference type="EMBL" id="KAG0532017.1"/>
    </source>
</evidence>
<dbReference type="PANTHER" id="PTHR34591:SF58">
    <property type="entry name" value="F-BOX DOMAIN-CONTAINING PROTEIN"/>
    <property type="match status" value="1"/>
</dbReference>
<dbReference type="EMBL" id="CM027683">
    <property type="protein sequence ID" value="KAG0532017.1"/>
    <property type="molecule type" value="Genomic_DNA"/>
</dbReference>
<reference evidence="2" key="2">
    <citation type="submission" date="2020-10" db="EMBL/GenBank/DDBJ databases">
        <authorList>
            <person name="Cooper E.A."/>
            <person name="Brenton Z.W."/>
            <person name="Flinn B.S."/>
            <person name="Jenkins J."/>
            <person name="Shu S."/>
            <person name="Flowers D."/>
            <person name="Luo F."/>
            <person name="Wang Y."/>
            <person name="Xia P."/>
            <person name="Barry K."/>
            <person name="Daum C."/>
            <person name="Lipzen A."/>
            <person name="Yoshinaga Y."/>
            <person name="Schmutz J."/>
            <person name="Saski C."/>
            <person name="Vermerris W."/>
            <person name="Kresovich S."/>
        </authorList>
    </citation>
    <scope>NUCLEOTIDE SEQUENCE</scope>
</reference>
<dbReference type="Pfam" id="PF00646">
    <property type="entry name" value="F-box"/>
    <property type="match status" value="1"/>
</dbReference>
<dbReference type="SUPFAM" id="SSF81383">
    <property type="entry name" value="F-box domain"/>
    <property type="match status" value="1"/>
</dbReference>
<comment type="caution">
    <text evidence="2">The sequence shown here is derived from an EMBL/GenBank/DDBJ whole genome shotgun (WGS) entry which is preliminary data.</text>
</comment>
<dbReference type="AlphaFoldDB" id="A0A921UH63"/>
<sequence length="328" mass="38004">MDLLPEDVLTDVLRRLPPRDLAVSRSVCREWRAIVDARCDLRKDLLPTTLGGIFVMMWDPGEDPEFLVRPSMKRTIDGRLQNYEGLEYYNRPYIVNCCNGLLLLDEYDQVVNPATRQWARLPPYPASPGSSYYPKITLFNDKYTIINLPAGTNELSEDDKVYLGKSKNRIHFALVDNDQLRLQVWFLNELGGNTEWILKHGANLTQISYFPKHDHGADRPWILQYGNNKETAAVDNGLDWNSDEDNALDIDDMGCGKSYFPAYIDVFGFHPYREILFLYLSRSRVVAYYFNASKIQDLGEFRFGDIYHTIHQAFIYTPCWNGELFVEN</sequence>
<dbReference type="Proteomes" id="UP000807115">
    <property type="component" value="Chromosome 4"/>
</dbReference>
<evidence type="ECO:0000259" key="1">
    <source>
        <dbReference type="PROSITE" id="PS50181"/>
    </source>
</evidence>
<dbReference type="PANTHER" id="PTHR34591">
    <property type="entry name" value="OS03G0653100 PROTEIN-RELATED"/>
    <property type="match status" value="1"/>
</dbReference>
<reference evidence="2" key="1">
    <citation type="journal article" date="2019" name="BMC Genomics">
        <title>A new reference genome for Sorghum bicolor reveals high levels of sequence similarity between sweet and grain genotypes: implications for the genetics of sugar metabolism.</title>
        <authorList>
            <person name="Cooper E.A."/>
            <person name="Brenton Z.W."/>
            <person name="Flinn B.S."/>
            <person name="Jenkins J."/>
            <person name="Shu S."/>
            <person name="Flowers D."/>
            <person name="Luo F."/>
            <person name="Wang Y."/>
            <person name="Xia P."/>
            <person name="Barry K."/>
            <person name="Daum C."/>
            <person name="Lipzen A."/>
            <person name="Yoshinaga Y."/>
            <person name="Schmutz J."/>
            <person name="Saski C."/>
            <person name="Vermerris W."/>
            <person name="Kresovich S."/>
        </authorList>
    </citation>
    <scope>NUCLEOTIDE SEQUENCE</scope>
</reference>
<feature type="domain" description="F-box" evidence="1">
    <location>
        <begin position="1"/>
        <end position="45"/>
    </location>
</feature>
<evidence type="ECO:0000313" key="3">
    <source>
        <dbReference type="Proteomes" id="UP000807115"/>
    </source>
</evidence>
<gene>
    <name evidence="2" type="ORF">BDA96_04G071600</name>
</gene>
<dbReference type="InterPro" id="IPR001810">
    <property type="entry name" value="F-box_dom"/>
</dbReference>
<accession>A0A921UH63</accession>
<dbReference type="InterPro" id="IPR036047">
    <property type="entry name" value="F-box-like_dom_sf"/>
</dbReference>
<name>A0A921UH63_SORBI</name>
<protein>
    <recommendedName>
        <fullName evidence="1">F-box domain-containing protein</fullName>
    </recommendedName>
</protein>
<organism evidence="2 3">
    <name type="scientific">Sorghum bicolor</name>
    <name type="common">Sorghum</name>
    <name type="synonym">Sorghum vulgare</name>
    <dbReference type="NCBI Taxonomy" id="4558"/>
    <lineage>
        <taxon>Eukaryota</taxon>
        <taxon>Viridiplantae</taxon>
        <taxon>Streptophyta</taxon>
        <taxon>Embryophyta</taxon>
        <taxon>Tracheophyta</taxon>
        <taxon>Spermatophyta</taxon>
        <taxon>Magnoliopsida</taxon>
        <taxon>Liliopsida</taxon>
        <taxon>Poales</taxon>
        <taxon>Poaceae</taxon>
        <taxon>PACMAD clade</taxon>
        <taxon>Panicoideae</taxon>
        <taxon>Andropogonodae</taxon>
        <taxon>Andropogoneae</taxon>
        <taxon>Sorghinae</taxon>
        <taxon>Sorghum</taxon>
    </lineage>
</organism>